<dbReference type="AlphaFoldDB" id="A0A2P2NQP1"/>
<dbReference type="EMBL" id="GGEC01064227">
    <property type="protein sequence ID" value="MBX44711.1"/>
    <property type="molecule type" value="Transcribed_RNA"/>
</dbReference>
<sequence>MNGFFFAMKVVTFLLSWSHLVFLFICFGSCHILY</sequence>
<organism evidence="1">
    <name type="scientific">Rhizophora mucronata</name>
    <name type="common">Asiatic mangrove</name>
    <dbReference type="NCBI Taxonomy" id="61149"/>
    <lineage>
        <taxon>Eukaryota</taxon>
        <taxon>Viridiplantae</taxon>
        <taxon>Streptophyta</taxon>
        <taxon>Embryophyta</taxon>
        <taxon>Tracheophyta</taxon>
        <taxon>Spermatophyta</taxon>
        <taxon>Magnoliopsida</taxon>
        <taxon>eudicotyledons</taxon>
        <taxon>Gunneridae</taxon>
        <taxon>Pentapetalae</taxon>
        <taxon>rosids</taxon>
        <taxon>fabids</taxon>
        <taxon>Malpighiales</taxon>
        <taxon>Rhizophoraceae</taxon>
        <taxon>Rhizophora</taxon>
    </lineage>
</organism>
<name>A0A2P2NQP1_RHIMU</name>
<accession>A0A2P2NQP1</accession>
<reference evidence="1" key="1">
    <citation type="submission" date="2018-02" db="EMBL/GenBank/DDBJ databases">
        <title>Rhizophora mucronata_Transcriptome.</title>
        <authorList>
            <person name="Meera S.P."/>
            <person name="Sreeshan A."/>
            <person name="Augustine A."/>
        </authorList>
    </citation>
    <scope>NUCLEOTIDE SEQUENCE</scope>
    <source>
        <tissue evidence="1">Leaf</tissue>
    </source>
</reference>
<evidence type="ECO:0000313" key="1">
    <source>
        <dbReference type="EMBL" id="MBX44711.1"/>
    </source>
</evidence>
<proteinExistence type="predicted"/>
<protein>
    <submittedName>
        <fullName evidence="1">Uncharacterized protein</fullName>
    </submittedName>
</protein>